<dbReference type="PATRIC" id="fig|1280954.3.peg.3855"/>
<keyword evidence="2" id="KW-1185">Reference proteome</keyword>
<gene>
    <name evidence="1" type="ORF">HPO_19217</name>
</gene>
<organism evidence="1 2">
    <name type="scientific">Hyphomonas polymorpha PS728</name>
    <dbReference type="NCBI Taxonomy" id="1280954"/>
    <lineage>
        <taxon>Bacteria</taxon>
        <taxon>Pseudomonadati</taxon>
        <taxon>Pseudomonadota</taxon>
        <taxon>Alphaproteobacteria</taxon>
        <taxon>Hyphomonadales</taxon>
        <taxon>Hyphomonadaceae</taxon>
        <taxon>Hyphomonas</taxon>
    </lineage>
</organism>
<evidence type="ECO:0000313" key="2">
    <source>
        <dbReference type="Proteomes" id="UP000027100"/>
    </source>
</evidence>
<comment type="caution">
    <text evidence="1">The sequence shown here is derived from an EMBL/GenBank/DDBJ whole genome shotgun (WGS) entry which is preliminary data.</text>
</comment>
<protein>
    <submittedName>
        <fullName evidence="1">Uncharacterized protein</fullName>
    </submittedName>
</protein>
<dbReference type="STRING" id="1280954.HPO_19217"/>
<evidence type="ECO:0000313" key="1">
    <source>
        <dbReference type="EMBL" id="KCZ96568.1"/>
    </source>
</evidence>
<accession>A0A062VB67</accession>
<sequence length="94" mass="10851">MAKGLRPRTRAEESRYGMKAMLAELRDADAWWPAQARAILEDARRCERIRLAAEADLMEDLHDWQRKARKAKRDAKPKYSRAAMLALELRGAAQ</sequence>
<reference evidence="1 2" key="1">
    <citation type="journal article" date="2014" name="Antonie Van Leeuwenhoek">
        <title>Hyphomonas beringensis sp. nov. and Hyphomonas chukchiensis sp. nov., isolated from surface seawater of the Bering Sea and Chukchi Sea.</title>
        <authorList>
            <person name="Li C."/>
            <person name="Lai Q."/>
            <person name="Li G."/>
            <person name="Dong C."/>
            <person name="Wang J."/>
            <person name="Liao Y."/>
            <person name="Shao Z."/>
        </authorList>
    </citation>
    <scope>NUCLEOTIDE SEQUENCE [LARGE SCALE GENOMIC DNA]</scope>
    <source>
        <strain evidence="1 2">PS728</strain>
    </source>
</reference>
<dbReference type="AlphaFoldDB" id="A0A062VB67"/>
<proteinExistence type="predicted"/>
<dbReference type="Proteomes" id="UP000027100">
    <property type="component" value="Unassembled WGS sequence"/>
</dbReference>
<dbReference type="EMBL" id="ARYM01000049">
    <property type="protein sequence ID" value="KCZ96568.1"/>
    <property type="molecule type" value="Genomic_DNA"/>
</dbReference>
<name>A0A062VB67_9PROT</name>